<dbReference type="Proteomes" id="UP000235786">
    <property type="component" value="Unassembled WGS sequence"/>
</dbReference>
<evidence type="ECO:0000256" key="1">
    <source>
        <dbReference type="ARBA" id="ARBA00022737"/>
    </source>
</evidence>
<organism evidence="4 5">
    <name type="scientific">Hyaloscypha variabilis (strain UAMH 11265 / GT02V1 / F)</name>
    <name type="common">Meliniomyces variabilis</name>
    <dbReference type="NCBI Taxonomy" id="1149755"/>
    <lineage>
        <taxon>Eukaryota</taxon>
        <taxon>Fungi</taxon>
        <taxon>Dikarya</taxon>
        <taxon>Ascomycota</taxon>
        <taxon>Pezizomycotina</taxon>
        <taxon>Leotiomycetes</taxon>
        <taxon>Helotiales</taxon>
        <taxon>Hyaloscyphaceae</taxon>
        <taxon>Hyaloscypha</taxon>
        <taxon>Hyaloscypha variabilis</taxon>
    </lineage>
</organism>
<dbReference type="Gene3D" id="3.40.50.300">
    <property type="entry name" value="P-loop containing nucleotide triphosphate hydrolases"/>
    <property type="match status" value="1"/>
</dbReference>
<protein>
    <recommendedName>
        <fullName evidence="3">Nephrocystin 3-like N-terminal domain-containing protein</fullName>
    </recommendedName>
</protein>
<evidence type="ECO:0000313" key="5">
    <source>
        <dbReference type="Proteomes" id="UP000235786"/>
    </source>
</evidence>
<dbReference type="SUPFAM" id="SSF52540">
    <property type="entry name" value="P-loop containing nucleoside triphosphate hydrolases"/>
    <property type="match status" value="1"/>
</dbReference>
<evidence type="ECO:0000313" key="4">
    <source>
        <dbReference type="EMBL" id="PMD31362.1"/>
    </source>
</evidence>
<keyword evidence="1" id="KW-0677">Repeat</keyword>
<feature type="domain" description="Nephrocystin 3-like N-terminal" evidence="3">
    <location>
        <begin position="412"/>
        <end position="579"/>
    </location>
</feature>
<accession>A0A2J6QYL7</accession>
<feature type="compositionally biased region" description="Basic and acidic residues" evidence="2">
    <location>
        <begin position="1605"/>
        <end position="1623"/>
    </location>
</feature>
<feature type="region of interest" description="Disordered" evidence="2">
    <location>
        <begin position="1605"/>
        <end position="1648"/>
    </location>
</feature>
<gene>
    <name evidence="4" type="ORF">L207DRAFT_641081</name>
</gene>
<dbReference type="InterPro" id="IPR027417">
    <property type="entry name" value="P-loop_NTPase"/>
</dbReference>
<dbReference type="Pfam" id="PF24883">
    <property type="entry name" value="NPHP3_N"/>
    <property type="match status" value="1"/>
</dbReference>
<dbReference type="InterPro" id="IPR056884">
    <property type="entry name" value="NPHP3-like_N"/>
</dbReference>
<evidence type="ECO:0000259" key="3">
    <source>
        <dbReference type="Pfam" id="PF24883"/>
    </source>
</evidence>
<sequence>MAPPSKLREQARAFKKRVFSKKNTHTVGLDSPGSSSAAAVAKEAVGRRNSNIAAGPSVAVLEEERPPNSTVARSVDIPAAVGAELPPSTSIQRLGLSSGIMALQIDIPTGGSQSLDRVSSVMCCDGSDQVQPIPTDIGSHHSQKEEPLPPVESTLESPCMKLAIQSLEDKEGYEQLTKYIDQLGAEGAEQIISQFATVISQKLDPEAQQSTSILGMKVRRLLPVLGYAKPLVTSIAKLDPHQIAPWVCAGVFFCLETGLGYLNPETLSTILDIHSECSVIIYRWKQHEQQAVMQNCSLLVADEREDIRSKLPTLYVTLIRLVVSMFKFVKSSKWTQAGKILAQDDIAWKESLKTAKRIEAECESKRSGAERILKFKDDNEKILDWVSQFRSEDEHSRIQSELKLDDEYTSQCQWLFLEPQFQAWESSIGENNEENSVLWIKGTMGTGKTTLMCSAISWLSNKYTPRTRVLRYYCSSGAGAATETKYVDVIRSLIRELALKVESYDFKIATVVRDAYNKKEGKVQPKDWEQLFRTLLRENPSTIILIDALNECETSQATKLLNLIRELASELPVHIIVSSLEDLDINSYLHRQSVLTISTSPEKSNDDIDYFITCEIASAEDIFQNPLVKNSIFYRDKSLSLQLKKLLLDQAHGMFQWVKIWISLCYPPKPIRFSEEARRLLKNLENLGDEALTKVDYLNDAYWRLYNRNAQNKAERKYMIRAYRIILCSWEPLSLSELAEAVSIRSDSTLDPEIIDDDEFLNLKSLCYNFLKFPKSPDGDKESYIEFVHDSAKLFLLTMRASAEVAGKPEDFSDFQNHLEMVKLCLAVMKNLNHAIWHRGIPEMSPTDWVNCWKRLEQDLSKQEEIFFLKRAAQTLMMCNEGRFAVYICLYWAQHCRKLAQLQGNITLLSSDLTQVLFQDRSAFRGWVFYVIMVDDGSIKRKRSERRGFLRGLKWMARNTLQRANEGLSLQPSPLFFLTKWDLFGFLSSSEDYETAFHGIYQASANLSSTKGNSPFTPPWKIDDSLVARIFQNPYSRNVFGKTTLHIAASDLDHGAIWPLFLGKRDADLEEQLNFLLMPSLQSVDYWVHNGYNMNGLHLAALSGRSWQNGRTLATLQKILSVEAALSEYRTPMPAEQPRRRLAISRDSNGNTPMEVLADTISVWNKRPHERSKNLADTLEALDIVCEMLPDVENSFDENVCMALLDLRGCLRETIQTKKLWDAVASRKQGAIADTMAELYTKLLPKGPQPRDYDGSLWEARMTGIVDFNPDIIQEEDASGNTMLMKYLLDPEQSLKKAQIRFLANAHGKHFEWKSYSTYHFQYLKSTCSSPLILNSLKALGADLSLRDSDGEALLHFFGHNTAELENGEQTYSDRHNIFTCPYLDSAEDLRVLLLGNGKLFDCNSQGITALSVILKKIRCHIGYVAFVLLCLCGLDNDFWMESGIWAGRYPKFKGTTLLEFLSLFIAAYQQRDPTAGSRTIKISLNNELLTSLSVEDVTQEEVMKYGNEIGVLRQKWDDLMDIENEKWHSDPSPIEAAPETEEEQMMWFPSNDRPIRGGYKKGPWVDQLAWAQDFFSEGDRKKMEDCLCDAEYMDFNSWERIKIRRSGEEERGEQERSKRSDQELASMAWKGRRPPRGLTPFDAWLQS</sequence>
<dbReference type="PANTHER" id="PTHR10039">
    <property type="entry name" value="AMELOGENIN"/>
    <property type="match status" value="1"/>
</dbReference>
<dbReference type="PANTHER" id="PTHR10039:SF15">
    <property type="entry name" value="NACHT DOMAIN-CONTAINING PROTEIN"/>
    <property type="match status" value="1"/>
</dbReference>
<keyword evidence="5" id="KW-1185">Reference proteome</keyword>
<dbReference type="OrthoDB" id="7464126at2759"/>
<proteinExistence type="predicted"/>
<dbReference type="EMBL" id="KZ613963">
    <property type="protein sequence ID" value="PMD31362.1"/>
    <property type="molecule type" value="Genomic_DNA"/>
</dbReference>
<evidence type="ECO:0000256" key="2">
    <source>
        <dbReference type="SAM" id="MobiDB-lite"/>
    </source>
</evidence>
<feature type="region of interest" description="Disordered" evidence="2">
    <location>
        <begin position="16"/>
        <end position="42"/>
    </location>
</feature>
<reference evidence="4 5" key="1">
    <citation type="submission" date="2016-04" db="EMBL/GenBank/DDBJ databases">
        <title>A degradative enzymes factory behind the ericoid mycorrhizal symbiosis.</title>
        <authorList>
            <consortium name="DOE Joint Genome Institute"/>
            <person name="Martino E."/>
            <person name="Morin E."/>
            <person name="Grelet G."/>
            <person name="Kuo A."/>
            <person name="Kohler A."/>
            <person name="Daghino S."/>
            <person name="Barry K."/>
            <person name="Choi C."/>
            <person name="Cichocki N."/>
            <person name="Clum A."/>
            <person name="Copeland A."/>
            <person name="Hainaut M."/>
            <person name="Haridas S."/>
            <person name="Labutti K."/>
            <person name="Lindquist E."/>
            <person name="Lipzen A."/>
            <person name="Khouja H.-R."/>
            <person name="Murat C."/>
            <person name="Ohm R."/>
            <person name="Olson A."/>
            <person name="Spatafora J."/>
            <person name="Veneault-Fourrey C."/>
            <person name="Henrissat B."/>
            <person name="Grigoriev I."/>
            <person name="Martin F."/>
            <person name="Perotto S."/>
        </authorList>
    </citation>
    <scope>NUCLEOTIDE SEQUENCE [LARGE SCALE GENOMIC DNA]</scope>
    <source>
        <strain evidence="4 5">F</strain>
    </source>
</reference>
<name>A0A2J6QYL7_HYAVF</name>